<name>A0AAD1C266_METFU</name>
<dbReference type="AlphaFoldDB" id="A0AAD1C266"/>
<dbReference type="InterPro" id="IPR008972">
    <property type="entry name" value="Cupredoxin"/>
</dbReference>
<sequence>MEELPAAIVPVAHVEVLTPAPTLEPNVDAGEAGRDAHQRYEELTGVLGDPEFYELFVRENAKWITHPDLPEQRVWSYRGGNADATVPATIFAHYGQPVICRIHNELPHKHVGFGTPEISTHLHNAHTPSESDGFPGDYYSGYEAGPTVDKSGSKQGCGTFKDHFYPNIYAGYDELQNGIGDYREALGTLFYHDHTLDFTAPNVYRGLIGFYLLFDELDSGDERDPSPTALRLPSHPYDYPLAFGDRRFSPMPDGQLFYDQFHAEGVLGDKVVINGKIEPVLRVAARKYRLRLLNSGPSRFYDFYLVNARNAVQRFTYIANDGNLLPEALFNQTHVRLGVAERADIVVDFSRYPIGTELYLTNRLRQESTRKPKDSRAPGTRVMKIIVDRHPPEQDLSQVPRFLRPLPDLPSPEELEKLPVRRWEFDRRNGLWQVNRRLVDVHRPMARVRQGSAEIWEFASTGGGWSHPLPFRRRHHAAQAGGWPRGPDPTARAWPQGCIRAGRNHDHGRVLPIPRFQGQVRHALPQRDP</sequence>
<dbReference type="InterPro" id="IPR045087">
    <property type="entry name" value="Cu-oxidase_fam"/>
</dbReference>
<dbReference type="SUPFAM" id="SSF49503">
    <property type="entry name" value="Cupredoxins"/>
    <property type="match status" value="2"/>
</dbReference>
<proteinExistence type="predicted"/>
<accession>A0AAD1C266</accession>
<keyword evidence="2" id="KW-1185">Reference proteome</keyword>
<dbReference type="Proteomes" id="UP000218554">
    <property type="component" value="Chromosome"/>
</dbReference>
<evidence type="ECO:0008006" key="3">
    <source>
        <dbReference type="Google" id="ProtNLM"/>
    </source>
</evidence>
<dbReference type="PANTHER" id="PTHR48267">
    <property type="entry name" value="CUPREDOXIN SUPERFAMILY PROTEIN"/>
    <property type="match status" value="1"/>
</dbReference>
<evidence type="ECO:0000313" key="1">
    <source>
        <dbReference type="EMBL" id="BAU74703.1"/>
    </source>
</evidence>
<reference evidence="1 2" key="2">
    <citation type="journal article" date="2017" name="Int. J. Syst. Evol. Microbiol.">
        <title>Pseudomonas furukawaii sp. nov., a polychlorinated biphenyl-degrading bacterium isolated from biphenyl-contaminated soil in Japan.</title>
        <authorList>
            <person name="Kimura N."/>
            <person name="Watanabe T."/>
            <person name="Suenaga H."/>
            <person name="Fujihara H."/>
            <person name="Futagami T."/>
            <person name="Goto M."/>
            <person name="Hanada S."/>
            <person name="Hirose J."/>
        </authorList>
    </citation>
    <scope>NUCLEOTIDE SEQUENCE [LARGE SCALE GENOMIC DNA]</scope>
    <source>
        <strain evidence="2">DSM 10086 / NBRC 110670 / KF707</strain>
    </source>
</reference>
<dbReference type="EMBL" id="AP014862">
    <property type="protein sequence ID" value="BAU74703.1"/>
    <property type="molecule type" value="Genomic_DNA"/>
</dbReference>
<dbReference type="Gene3D" id="2.60.40.420">
    <property type="entry name" value="Cupredoxins - blue copper proteins"/>
    <property type="match status" value="3"/>
</dbReference>
<dbReference type="KEGG" id="pfuw:KF707C_30150"/>
<protein>
    <recommendedName>
        <fullName evidence="3">Plastocyanin-like domain-containing protein</fullName>
    </recommendedName>
</protein>
<organism evidence="1 2">
    <name type="scientific">Metapseudomonas furukawaii</name>
    <name type="common">Pseudomonas furukawaii</name>
    <dbReference type="NCBI Taxonomy" id="1149133"/>
    <lineage>
        <taxon>Bacteria</taxon>
        <taxon>Pseudomonadati</taxon>
        <taxon>Pseudomonadota</taxon>
        <taxon>Gammaproteobacteria</taxon>
        <taxon>Pseudomonadales</taxon>
        <taxon>Pseudomonadaceae</taxon>
        <taxon>Metapseudomonas</taxon>
    </lineage>
</organism>
<gene>
    <name evidence="1" type="ORF">KF707C_30150</name>
</gene>
<dbReference type="PANTHER" id="PTHR48267:SF1">
    <property type="entry name" value="BILIRUBIN OXIDASE"/>
    <property type="match status" value="1"/>
</dbReference>
<evidence type="ECO:0000313" key="2">
    <source>
        <dbReference type="Proteomes" id="UP000218554"/>
    </source>
</evidence>
<reference evidence="2" key="1">
    <citation type="submission" date="2015-05" db="EMBL/GenBank/DDBJ databases">
        <title>Draft genome sequencing of a biphenyl-degrading bacterium, Pseudomonas balearica KF707 (=NBRC110670).</title>
        <authorList>
            <person name="Kimura N."/>
            <person name="Hirose J."/>
            <person name="Watanabe T."/>
            <person name="Suenaga H."/>
            <person name="Fujihara H."/>
            <person name="Noguchi M."/>
            <person name="Hashimoto M."/>
            <person name="Shimodaira J."/>
            <person name="Tsuchikane K."/>
            <person name="Hosoyama A."/>
            <person name="Yamazoe A."/>
            <person name="Fujita N."/>
            <person name="Furukawa K."/>
        </authorList>
    </citation>
    <scope>NUCLEOTIDE SEQUENCE [LARGE SCALE GENOMIC DNA]</scope>
    <source>
        <strain evidence="2">DSM 10086 / NBRC 110670 / KF707</strain>
    </source>
</reference>